<evidence type="ECO:0000313" key="1">
    <source>
        <dbReference type="EMBL" id="SVD14997.1"/>
    </source>
</evidence>
<dbReference type="AlphaFoldDB" id="A0A382T0H1"/>
<organism evidence="1">
    <name type="scientific">marine metagenome</name>
    <dbReference type="NCBI Taxonomy" id="408172"/>
    <lineage>
        <taxon>unclassified sequences</taxon>
        <taxon>metagenomes</taxon>
        <taxon>ecological metagenomes</taxon>
    </lineage>
</organism>
<proteinExistence type="predicted"/>
<gene>
    <name evidence="1" type="ORF">METZ01_LOCUS367851</name>
</gene>
<protein>
    <submittedName>
        <fullName evidence="1">Uncharacterized protein</fullName>
    </submittedName>
</protein>
<dbReference type="EMBL" id="UINC01132586">
    <property type="protein sequence ID" value="SVD14997.1"/>
    <property type="molecule type" value="Genomic_DNA"/>
</dbReference>
<accession>A0A382T0H1</accession>
<reference evidence="1" key="1">
    <citation type="submission" date="2018-05" db="EMBL/GenBank/DDBJ databases">
        <authorList>
            <person name="Lanie J.A."/>
            <person name="Ng W.-L."/>
            <person name="Kazmierczak K.M."/>
            <person name="Andrzejewski T.M."/>
            <person name="Davidsen T.M."/>
            <person name="Wayne K.J."/>
            <person name="Tettelin H."/>
            <person name="Glass J.I."/>
            <person name="Rusch D."/>
            <person name="Podicherti R."/>
            <person name="Tsui H.-C.T."/>
            <person name="Winkler M.E."/>
        </authorList>
    </citation>
    <scope>NUCLEOTIDE SEQUENCE</scope>
</reference>
<name>A0A382T0H1_9ZZZZ</name>
<sequence>MKKYINTLLILLSFVFANYDVGEFISETDQNLTKSTCYAGNGYEVDDNWKLADWNGNLNGGHYNVIFIEMSATW</sequence>